<dbReference type="Proteomes" id="UP000729733">
    <property type="component" value="Unassembled WGS sequence"/>
</dbReference>
<evidence type="ECO:0000313" key="2">
    <source>
        <dbReference type="Proteomes" id="UP000729733"/>
    </source>
</evidence>
<sequence length="164" mass="18371">MTQPFQFPNGQLAYSAEDLLKLCQQFPDDGVNYLVREDLEKWLAYIGQEDIARCAANARQTPLEDRQKLEEFLTKCHALSSPESRDLTEKAIEPTPVAVETPVVEAKPEPIPVVVETPVVETNPVKQQAENIQSSNSSNSTEAKPSFFRAIARLIVNILYRNKG</sequence>
<accession>A0A964FH25</accession>
<keyword evidence="2" id="KW-1185">Reference proteome</keyword>
<evidence type="ECO:0000313" key="1">
    <source>
        <dbReference type="EMBL" id="MCC0177073.1"/>
    </source>
</evidence>
<proteinExistence type="predicted"/>
<reference evidence="1" key="1">
    <citation type="journal article" date="2021" name="Antonie Van Leeuwenhoek">
        <title>Draft genome and description of Waterburya agarophytonicola gen. nov. sp. nov. (Pleurocapsales, Cyanobacteria): a seaweed symbiont.</title>
        <authorList>
            <person name="Bonthond G."/>
            <person name="Shalygin S."/>
            <person name="Bayer T."/>
            <person name="Weinberger F."/>
        </authorList>
    </citation>
    <scope>NUCLEOTIDE SEQUENCE</scope>
    <source>
        <strain evidence="1">KI4</strain>
    </source>
</reference>
<name>A0A964FH25_9CYAN</name>
<comment type="caution">
    <text evidence="1">The sequence shown here is derived from an EMBL/GenBank/DDBJ whole genome shotgun (WGS) entry which is preliminary data.</text>
</comment>
<gene>
    <name evidence="1" type="ORF">I4641_08795</name>
</gene>
<organism evidence="1 2">
    <name type="scientific">Waterburya agarophytonicola KI4</name>
    <dbReference type="NCBI Taxonomy" id="2874699"/>
    <lineage>
        <taxon>Bacteria</taxon>
        <taxon>Bacillati</taxon>
        <taxon>Cyanobacteriota</taxon>
        <taxon>Cyanophyceae</taxon>
        <taxon>Pleurocapsales</taxon>
        <taxon>Hyellaceae</taxon>
        <taxon>Waterburya</taxon>
        <taxon>Waterburya agarophytonicola</taxon>
    </lineage>
</organism>
<dbReference type="EMBL" id="JADWDC010000016">
    <property type="protein sequence ID" value="MCC0177073.1"/>
    <property type="molecule type" value="Genomic_DNA"/>
</dbReference>
<protein>
    <submittedName>
        <fullName evidence="1">Uncharacterized protein</fullName>
    </submittedName>
</protein>
<dbReference type="RefSeq" id="WP_229640111.1">
    <property type="nucleotide sequence ID" value="NZ_JADWDC010000016.1"/>
</dbReference>
<dbReference type="AlphaFoldDB" id="A0A964FH25"/>